<name>A0ABV9VRG1_9ACTN</name>
<comment type="caution">
    <text evidence="1">The sequence shown here is derived from an EMBL/GenBank/DDBJ whole genome shotgun (WGS) entry which is preliminary data.</text>
</comment>
<sequence length="278" mass="30586">MAGLSIIVCLPPDATADVVGALDVALAPFEAYQGYPAERDQWESWRIAGGNDGYGFHILPGAEDDPRLIHDQPHWSLGEQPSLPGMCAGGPRGLLDLTSAGAAAEAAAGQIWDLFHQLRDELPPALPMEHFAQLPQHQIPHVPIGPDGQGGFKLLPDPGRLQAGEQYRAQPLIRQLLESPHFGAGAVAQLPEILPWFALSRERYVAARAEEMRRRSALLTLDGWWVDLDLEPVHSACDSLSTCPHRDGWTEPWTRARMATYLEQLPDDVIIVRLRCQV</sequence>
<dbReference type="Proteomes" id="UP001595912">
    <property type="component" value="Unassembled WGS sequence"/>
</dbReference>
<organism evidence="1 2">
    <name type="scientific">Dactylosporangium cerinum</name>
    <dbReference type="NCBI Taxonomy" id="1434730"/>
    <lineage>
        <taxon>Bacteria</taxon>
        <taxon>Bacillati</taxon>
        <taxon>Actinomycetota</taxon>
        <taxon>Actinomycetes</taxon>
        <taxon>Micromonosporales</taxon>
        <taxon>Micromonosporaceae</taxon>
        <taxon>Dactylosporangium</taxon>
    </lineage>
</organism>
<keyword evidence="2" id="KW-1185">Reference proteome</keyword>
<evidence type="ECO:0000313" key="2">
    <source>
        <dbReference type="Proteomes" id="UP001595912"/>
    </source>
</evidence>
<dbReference type="RefSeq" id="WP_380114284.1">
    <property type="nucleotide sequence ID" value="NZ_JBHSIU010000011.1"/>
</dbReference>
<protein>
    <submittedName>
        <fullName evidence="1">Uncharacterized protein</fullName>
    </submittedName>
</protein>
<evidence type="ECO:0000313" key="1">
    <source>
        <dbReference type="EMBL" id="MFC4998028.1"/>
    </source>
</evidence>
<dbReference type="EMBL" id="JBHSIU010000011">
    <property type="protein sequence ID" value="MFC4998028.1"/>
    <property type="molecule type" value="Genomic_DNA"/>
</dbReference>
<accession>A0ABV9VRG1</accession>
<proteinExistence type="predicted"/>
<gene>
    <name evidence="1" type="ORF">ACFPIJ_09320</name>
</gene>
<reference evidence="2" key="1">
    <citation type="journal article" date="2019" name="Int. J. Syst. Evol. Microbiol.">
        <title>The Global Catalogue of Microorganisms (GCM) 10K type strain sequencing project: providing services to taxonomists for standard genome sequencing and annotation.</title>
        <authorList>
            <consortium name="The Broad Institute Genomics Platform"/>
            <consortium name="The Broad Institute Genome Sequencing Center for Infectious Disease"/>
            <person name="Wu L."/>
            <person name="Ma J."/>
        </authorList>
    </citation>
    <scope>NUCLEOTIDE SEQUENCE [LARGE SCALE GENOMIC DNA]</scope>
    <source>
        <strain evidence="2">CGMCC 4.7152</strain>
    </source>
</reference>